<proteinExistence type="inferred from homology"/>
<evidence type="ECO:0000313" key="6">
    <source>
        <dbReference type="Proteomes" id="UP000216052"/>
    </source>
</evidence>
<keyword evidence="2 4" id="KW-0808">Transferase</keyword>
<evidence type="ECO:0000256" key="3">
    <source>
        <dbReference type="ARBA" id="ARBA00022777"/>
    </source>
</evidence>
<comment type="similarity">
    <text evidence="1 4">Belongs to the glycerate kinase type-1 family.</text>
</comment>
<evidence type="ECO:0000256" key="4">
    <source>
        <dbReference type="PIRNR" id="PIRNR006078"/>
    </source>
</evidence>
<keyword evidence="3 4" id="KW-0418">Kinase</keyword>
<protein>
    <submittedName>
        <fullName evidence="5">Glycerate 3-kinase</fullName>
        <ecNumber evidence="5">2.7.1.31</ecNumber>
    </submittedName>
</protein>
<dbReference type="EC" id="2.7.1.31" evidence="5"/>
<dbReference type="InterPro" id="IPR036129">
    <property type="entry name" value="Glycerate_kinase_sf"/>
</dbReference>
<dbReference type="Proteomes" id="UP000216052">
    <property type="component" value="Chromosome"/>
</dbReference>
<reference evidence="5" key="1">
    <citation type="submission" date="2024-05" db="EMBL/GenBank/DDBJ databases">
        <title>Isolation and characterization of Sporomusa carbonis sp. nov., a carboxydotrophic hydrogenogen in the genus of Sporomusa isolated from a charcoal burning pile.</title>
        <authorList>
            <person name="Boeer T."/>
            <person name="Rosenbaum F."/>
            <person name="Eysell L."/>
            <person name="Mueller V."/>
            <person name="Daniel R."/>
            <person name="Poehlein A."/>
        </authorList>
    </citation>
    <scope>NUCLEOTIDE SEQUENCE [LARGE SCALE GENOMIC DNA]</scope>
    <source>
        <strain evidence="5">DSM 3132</strain>
    </source>
</reference>
<dbReference type="GO" id="GO:0008887">
    <property type="term" value="F:glycerate kinase activity"/>
    <property type="evidence" value="ECO:0007669"/>
    <property type="project" value="UniProtKB-EC"/>
</dbReference>
<dbReference type="InterPro" id="IPR018197">
    <property type="entry name" value="Glycerate_kinase_RE-like"/>
</dbReference>
<name>A0ABZ3J2I3_SPOA4</name>
<dbReference type="Gene3D" id="3.90.1510.10">
    <property type="entry name" value="Glycerate kinase, domain 2"/>
    <property type="match status" value="1"/>
</dbReference>
<organism evidence="5 6">
    <name type="scientific">Sporomusa acidovorans (strain ATCC 49682 / DSM 3132 / Mol)</name>
    <dbReference type="NCBI Taxonomy" id="1123286"/>
    <lineage>
        <taxon>Bacteria</taxon>
        <taxon>Bacillati</taxon>
        <taxon>Bacillota</taxon>
        <taxon>Negativicutes</taxon>
        <taxon>Selenomonadales</taxon>
        <taxon>Sporomusaceae</taxon>
        <taxon>Sporomusa</taxon>
    </lineage>
</organism>
<evidence type="ECO:0000313" key="5">
    <source>
        <dbReference type="EMBL" id="XFO72455.1"/>
    </source>
</evidence>
<keyword evidence="6" id="KW-1185">Reference proteome</keyword>
<dbReference type="PANTHER" id="PTHR21599">
    <property type="entry name" value="GLYCERATE KINASE"/>
    <property type="match status" value="1"/>
</dbReference>
<dbReference type="Pfam" id="PF02595">
    <property type="entry name" value="Gly_kinase"/>
    <property type="match status" value="1"/>
</dbReference>
<accession>A0ABZ3J2I3</accession>
<dbReference type="RefSeq" id="WP_093791953.1">
    <property type="nucleotide sequence ID" value="NZ_CP155571.1"/>
</dbReference>
<sequence>MHIVIAPDSYKGSLSAIGVANAMERGVISVFPSAQIHKLPIADGGEGTVEALVTATKGKVIHQVVQGPLGNPITASWGILGDGKTAVIEMATASGLTLVPKEKRDPRVTTTYGTGELFRAALDQGIRKFIVGIGGSATNDGGTGMARALGVKFLDKFGKELSPGGAALINLAQIDLSGIDLRIAEAIILVACDVDNPLCGPKGASAVYGPQKGATPEMVAQLDYALKHFAAIATKATGKNVSNMPGAGAAGGLGAGLLFFTNAQLRPGVDIILAAANFADIVKNATFVLTGEGATDFQTAFGKAPVGVAKIAKKFNIPTICLSGGLGKGSDDVLQQGIDALMSIAPRPMPLDECIHSADVLIEQATARVCRLVNIGFQLNIAKQKQNN</sequence>
<dbReference type="PIRSF" id="PIRSF006078">
    <property type="entry name" value="GlxK"/>
    <property type="match status" value="1"/>
</dbReference>
<gene>
    <name evidence="5" type="primary">glxK</name>
    <name evidence="5" type="ORF">SPACI_025070</name>
</gene>
<dbReference type="InterPro" id="IPR018193">
    <property type="entry name" value="Glyc_kinase_flavodox-like_fold"/>
</dbReference>
<dbReference type="PANTHER" id="PTHR21599:SF0">
    <property type="entry name" value="GLYCERATE KINASE"/>
    <property type="match status" value="1"/>
</dbReference>
<dbReference type="SUPFAM" id="SSF110738">
    <property type="entry name" value="Glycerate kinase I"/>
    <property type="match status" value="1"/>
</dbReference>
<evidence type="ECO:0000256" key="2">
    <source>
        <dbReference type="ARBA" id="ARBA00022679"/>
    </source>
</evidence>
<dbReference type="NCBIfam" id="TIGR00045">
    <property type="entry name" value="glycerate kinase"/>
    <property type="match status" value="1"/>
</dbReference>
<dbReference type="Gene3D" id="3.40.50.10350">
    <property type="entry name" value="Glycerate kinase, domain 1"/>
    <property type="match status" value="1"/>
</dbReference>
<evidence type="ECO:0000256" key="1">
    <source>
        <dbReference type="ARBA" id="ARBA00006284"/>
    </source>
</evidence>
<dbReference type="InterPro" id="IPR004381">
    <property type="entry name" value="Glycerate_kinase"/>
</dbReference>
<dbReference type="EMBL" id="CP155571">
    <property type="protein sequence ID" value="XFO72455.1"/>
    <property type="molecule type" value="Genomic_DNA"/>
</dbReference>